<name>A0A9W7WNY1_TRIRA</name>
<evidence type="ECO:0000313" key="11">
    <source>
        <dbReference type="Proteomes" id="UP001059041"/>
    </source>
</evidence>
<dbReference type="InterPro" id="IPR011704">
    <property type="entry name" value="ATPase_dyneun-rel_AAA"/>
</dbReference>
<evidence type="ECO:0000313" key="10">
    <source>
        <dbReference type="EMBL" id="KAI7805702.1"/>
    </source>
</evidence>
<dbReference type="AlphaFoldDB" id="A0A9W7WNY1"/>
<keyword evidence="5" id="KW-0547">Nucleotide-binding</keyword>
<dbReference type="Pfam" id="PF07728">
    <property type="entry name" value="AAA_5"/>
    <property type="match status" value="1"/>
</dbReference>
<dbReference type="GO" id="GO:0000027">
    <property type="term" value="P:ribosomal large subunit assembly"/>
    <property type="evidence" value="ECO:0007669"/>
    <property type="project" value="TreeGrafter"/>
</dbReference>
<dbReference type="Proteomes" id="UP001059041">
    <property type="component" value="Linkage Group LG9"/>
</dbReference>
<dbReference type="GO" id="GO:0005730">
    <property type="term" value="C:nucleolus"/>
    <property type="evidence" value="ECO:0007669"/>
    <property type="project" value="UniProtKB-SubCell"/>
</dbReference>
<sequence>MEEYWLSQGDLEPAVDTSYILTPSVKLNLKDLARVVSAGIHPVLIQGETSVGKTSLIKWLAAATGNQCVRINNHEHTDIQEYIGCYSSDDHGKLVFKEGVLIDAMRKGYWIILDELNLAPTDVLEALNRLLDDNRELFIPETQEVVKAHPRFMLFATQNPPGLYARPESVFLSLTVLSPERSRNRLCATLTTFALSLSSRALCNEHLPSSGHPPDTK</sequence>
<dbReference type="InterPro" id="IPR027417">
    <property type="entry name" value="P-loop_NTPase"/>
</dbReference>
<dbReference type="GO" id="GO:0016887">
    <property type="term" value="F:ATP hydrolysis activity"/>
    <property type="evidence" value="ECO:0007669"/>
    <property type="project" value="InterPro"/>
</dbReference>
<dbReference type="GO" id="GO:0030687">
    <property type="term" value="C:preribosome, large subunit precursor"/>
    <property type="evidence" value="ECO:0007669"/>
    <property type="project" value="TreeGrafter"/>
</dbReference>
<dbReference type="GO" id="GO:0005654">
    <property type="term" value="C:nucleoplasm"/>
    <property type="evidence" value="ECO:0007669"/>
    <property type="project" value="UniProtKB-SubCell"/>
</dbReference>
<comment type="caution">
    <text evidence="10">The sequence shown here is derived from an EMBL/GenBank/DDBJ whole genome shotgun (WGS) entry which is preliminary data.</text>
</comment>
<reference evidence="10" key="1">
    <citation type="submission" date="2021-02" db="EMBL/GenBank/DDBJ databases">
        <title>Comparative genomics reveals that relaxation of natural selection precedes convergent phenotypic evolution of cavefish.</title>
        <authorList>
            <person name="Peng Z."/>
        </authorList>
    </citation>
    <scope>NUCLEOTIDE SEQUENCE</scope>
    <source>
        <tissue evidence="10">Muscle</tissue>
    </source>
</reference>
<keyword evidence="6" id="KW-0067">ATP-binding</keyword>
<feature type="domain" description="ATPase dynein-related AAA" evidence="9">
    <location>
        <begin position="42"/>
        <end position="162"/>
    </location>
</feature>
<dbReference type="GO" id="GO:0005524">
    <property type="term" value="F:ATP binding"/>
    <property type="evidence" value="ECO:0007669"/>
    <property type="project" value="UniProtKB-KW"/>
</dbReference>
<evidence type="ECO:0000256" key="5">
    <source>
        <dbReference type="ARBA" id="ARBA00022741"/>
    </source>
</evidence>
<dbReference type="FunFam" id="3.40.50.300:FF:000142">
    <property type="entry name" value="Midasin"/>
    <property type="match status" value="1"/>
</dbReference>
<evidence type="ECO:0000256" key="4">
    <source>
        <dbReference type="ARBA" id="ARBA00017143"/>
    </source>
</evidence>
<comment type="subcellular location">
    <subcellularLocation>
        <location evidence="1">Nucleus</location>
        <location evidence="1">Nucleolus</location>
    </subcellularLocation>
    <subcellularLocation>
        <location evidence="2">Nucleus</location>
        <location evidence="2">Nucleoplasm</location>
    </subcellularLocation>
</comment>
<dbReference type="EMBL" id="JAFHDT010000009">
    <property type="protein sequence ID" value="KAI7805702.1"/>
    <property type="molecule type" value="Genomic_DNA"/>
</dbReference>
<accession>A0A9W7WNY1</accession>
<evidence type="ECO:0000256" key="1">
    <source>
        <dbReference type="ARBA" id="ARBA00004604"/>
    </source>
</evidence>
<protein>
    <recommendedName>
        <fullName evidence="4">Midasin</fullName>
    </recommendedName>
</protein>
<evidence type="ECO:0000259" key="9">
    <source>
        <dbReference type="Pfam" id="PF07728"/>
    </source>
</evidence>
<evidence type="ECO:0000256" key="8">
    <source>
        <dbReference type="ARBA" id="ARBA00023242"/>
    </source>
</evidence>
<gene>
    <name evidence="10" type="ORF">IRJ41_017237</name>
</gene>
<keyword evidence="7" id="KW-0143">Chaperone</keyword>
<organism evidence="10 11">
    <name type="scientific">Triplophysa rosa</name>
    <name type="common">Cave loach</name>
    <dbReference type="NCBI Taxonomy" id="992332"/>
    <lineage>
        <taxon>Eukaryota</taxon>
        <taxon>Metazoa</taxon>
        <taxon>Chordata</taxon>
        <taxon>Craniata</taxon>
        <taxon>Vertebrata</taxon>
        <taxon>Euteleostomi</taxon>
        <taxon>Actinopterygii</taxon>
        <taxon>Neopterygii</taxon>
        <taxon>Teleostei</taxon>
        <taxon>Ostariophysi</taxon>
        <taxon>Cypriniformes</taxon>
        <taxon>Nemacheilidae</taxon>
        <taxon>Triplophysa</taxon>
    </lineage>
</organism>
<evidence type="ECO:0000256" key="3">
    <source>
        <dbReference type="ARBA" id="ARBA00007188"/>
    </source>
</evidence>
<dbReference type="PANTHER" id="PTHR48103:SF2">
    <property type="entry name" value="MIDASIN"/>
    <property type="match status" value="1"/>
</dbReference>
<comment type="similarity">
    <text evidence="3">Belongs to the midasin family.</text>
</comment>
<dbReference type="GO" id="GO:0000055">
    <property type="term" value="P:ribosomal large subunit export from nucleus"/>
    <property type="evidence" value="ECO:0007669"/>
    <property type="project" value="TreeGrafter"/>
</dbReference>
<evidence type="ECO:0000256" key="6">
    <source>
        <dbReference type="ARBA" id="ARBA00022840"/>
    </source>
</evidence>
<evidence type="ECO:0000256" key="7">
    <source>
        <dbReference type="ARBA" id="ARBA00023186"/>
    </source>
</evidence>
<keyword evidence="11" id="KW-1185">Reference proteome</keyword>
<keyword evidence="8" id="KW-0539">Nucleus</keyword>
<proteinExistence type="inferred from homology"/>
<evidence type="ECO:0000256" key="2">
    <source>
        <dbReference type="ARBA" id="ARBA00004642"/>
    </source>
</evidence>
<dbReference type="PANTHER" id="PTHR48103">
    <property type="entry name" value="MIDASIN-RELATED"/>
    <property type="match status" value="1"/>
</dbReference>
<dbReference type="Gene3D" id="3.40.50.300">
    <property type="entry name" value="P-loop containing nucleotide triphosphate hydrolases"/>
    <property type="match status" value="1"/>
</dbReference>
<dbReference type="SUPFAM" id="SSF52540">
    <property type="entry name" value="P-loop containing nucleoside triphosphate hydrolases"/>
    <property type="match status" value="1"/>
</dbReference>